<feature type="compositionally biased region" description="Acidic residues" evidence="1">
    <location>
        <begin position="157"/>
        <end position="169"/>
    </location>
</feature>
<accession>A0A4S8NAM8</accession>
<evidence type="ECO:0008006" key="6">
    <source>
        <dbReference type="Google" id="ProtNLM"/>
    </source>
</evidence>
<protein>
    <recommendedName>
        <fullName evidence="6">LPXTG cell wall anchor domain-containing protein</fullName>
    </recommendedName>
</protein>
<evidence type="ECO:0000256" key="1">
    <source>
        <dbReference type="SAM" id="MobiDB-lite"/>
    </source>
</evidence>
<gene>
    <name evidence="4" type="ORF">E9934_10365</name>
</gene>
<comment type="caution">
    <text evidence="4">The sequence shown here is derived from an EMBL/GenBank/DDBJ whole genome shotgun (WGS) entry which is preliminary data.</text>
</comment>
<dbReference type="AlphaFoldDB" id="A0A4S8NAM8"/>
<keyword evidence="2" id="KW-0812">Transmembrane</keyword>
<dbReference type="RefSeq" id="WP_136562819.1">
    <property type="nucleotide sequence ID" value="NZ_BAABLS010000010.1"/>
</dbReference>
<feature type="signal peptide" evidence="3">
    <location>
        <begin position="1"/>
        <end position="25"/>
    </location>
</feature>
<name>A0A4S8NAM8_9ACTN</name>
<sequence>MIRRLALMASTAVAVVVVGAAPAHAADEIGLSTDGLTWSNELTSPLFDPDFRVVPGDVEERSFLVRNDGPSAGVLTVDVVAEDPDLLLADSDIVLEAKVGNRPWVPVDEGETRAVTELKVPEDAITRVRLRATFAWESTRELQSIPFRVELTLSEDGDVAGEGEGDGDGDGNGQGDGDGTGGQGDGDGDALPDTGNGIAGTTLWVAAGLIGAGIALLRPSRRREEASRG</sequence>
<organism evidence="4 5">
    <name type="scientific">Nocardioides caeni</name>
    <dbReference type="NCBI Taxonomy" id="574700"/>
    <lineage>
        <taxon>Bacteria</taxon>
        <taxon>Bacillati</taxon>
        <taxon>Actinomycetota</taxon>
        <taxon>Actinomycetes</taxon>
        <taxon>Propionibacteriales</taxon>
        <taxon>Nocardioidaceae</taxon>
        <taxon>Nocardioides</taxon>
    </lineage>
</organism>
<dbReference type="Proteomes" id="UP000307087">
    <property type="component" value="Unassembled WGS sequence"/>
</dbReference>
<dbReference type="EMBL" id="STGW01000005">
    <property type="protein sequence ID" value="THV13357.1"/>
    <property type="molecule type" value="Genomic_DNA"/>
</dbReference>
<reference evidence="4 5" key="1">
    <citation type="journal article" date="2009" name="Int. J. Syst. Evol. Microbiol.">
        <title>Nocardioides caeni sp. nov., isolated from wastewater.</title>
        <authorList>
            <person name="Yoon J.H."/>
            <person name="Kang S.J."/>
            <person name="Park S."/>
            <person name="Kim W."/>
            <person name="Oh T.K."/>
        </authorList>
    </citation>
    <scope>NUCLEOTIDE SEQUENCE [LARGE SCALE GENOMIC DNA]</scope>
    <source>
        <strain evidence="4 5">DSM 23134</strain>
    </source>
</reference>
<feature type="transmembrane region" description="Helical" evidence="2">
    <location>
        <begin position="197"/>
        <end position="217"/>
    </location>
</feature>
<keyword evidence="2" id="KW-0472">Membrane</keyword>
<proteinExistence type="predicted"/>
<keyword evidence="2" id="KW-1133">Transmembrane helix</keyword>
<feature type="region of interest" description="Disordered" evidence="1">
    <location>
        <begin position="157"/>
        <end position="198"/>
    </location>
</feature>
<evidence type="ECO:0000256" key="2">
    <source>
        <dbReference type="SAM" id="Phobius"/>
    </source>
</evidence>
<evidence type="ECO:0000313" key="5">
    <source>
        <dbReference type="Proteomes" id="UP000307087"/>
    </source>
</evidence>
<feature type="compositionally biased region" description="Gly residues" evidence="1">
    <location>
        <begin position="170"/>
        <end position="185"/>
    </location>
</feature>
<evidence type="ECO:0000313" key="4">
    <source>
        <dbReference type="EMBL" id="THV13357.1"/>
    </source>
</evidence>
<dbReference type="OrthoDB" id="5149814at2"/>
<keyword evidence="5" id="KW-1185">Reference proteome</keyword>
<keyword evidence="3" id="KW-0732">Signal</keyword>
<evidence type="ECO:0000256" key="3">
    <source>
        <dbReference type="SAM" id="SignalP"/>
    </source>
</evidence>
<feature type="chain" id="PRO_5020891590" description="LPXTG cell wall anchor domain-containing protein" evidence="3">
    <location>
        <begin position="26"/>
        <end position="229"/>
    </location>
</feature>